<dbReference type="InterPro" id="IPR020846">
    <property type="entry name" value="MFS_dom"/>
</dbReference>
<keyword evidence="2 4" id="KW-1133">Transmembrane helix</keyword>
<dbReference type="Pfam" id="PF07690">
    <property type="entry name" value="MFS_1"/>
    <property type="match status" value="1"/>
</dbReference>
<proteinExistence type="predicted"/>
<dbReference type="PANTHER" id="PTHR11360">
    <property type="entry name" value="MONOCARBOXYLATE TRANSPORTER"/>
    <property type="match status" value="1"/>
</dbReference>
<feature type="transmembrane region" description="Helical" evidence="4">
    <location>
        <begin position="93"/>
        <end position="117"/>
    </location>
</feature>
<organism evidence="6 7">
    <name type="scientific">Verticiella sediminum</name>
    <dbReference type="NCBI Taxonomy" id="1247510"/>
    <lineage>
        <taxon>Bacteria</taxon>
        <taxon>Pseudomonadati</taxon>
        <taxon>Pseudomonadota</taxon>
        <taxon>Betaproteobacteria</taxon>
        <taxon>Burkholderiales</taxon>
        <taxon>Alcaligenaceae</taxon>
        <taxon>Verticiella</taxon>
    </lineage>
</organism>
<feature type="transmembrane region" description="Helical" evidence="4">
    <location>
        <begin position="241"/>
        <end position="259"/>
    </location>
</feature>
<feature type="transmembrane region" description="Helical" evidence="4">
    <location>
        <begin position="361"/>
        <end position="380"/>
    </location>
</feature>
<dbReference type="SUPFAM" id="SSF103473">
    <property type="entry name" value="MFS general substrate transporter"/>
    <property type="match status" value="1"/>
</dbReference>
<reference evidence="6 7" key="1">
    <citation type="submission" date="2019-07" db="EMBL/GenBank/DDBJ databases">
        <title>Qingshengfaniella alkalisoli gen. nov., sp. nov., isolated from saline soil.</title>
        <authorList>
            <person name="Xu L."/>
            <person name="Huang X.-X."/>
            <person name="Sun J.-Q."/>
        </authorList>
    </citation>
    <scope>NUCLEOTIDE SEQUENCE [LARGE SCALE GENOMIC DNA]</scope>
    <source>
        <strain evidence="6 7">DSM 27279</strain>
    </source>
</reference>
<keyword evidence="3 4" id="KW-0472">Membrane</keyword>
<feature type="transmembrane region" description="Helical" evidence="4">
    <location>
        <begin position="159"/>
        <end position="178"/>
    </location>
</feature>
<evidence type="ECO:0000256" key="3">
    <source>
        <dbReference type="ARBA" id="ARBA00023136"/>
    </source>
</evidence>
<dbReference type="CDD" id="cd17355">
    <property type="entry name" value="MFS_YcxA_like"/>
    <property type="match status" value="1"/>
</dbReference>
<feature type="transmembrane region" description="Helical" evidence="4">
    <location>
        <begin position="208"/>
        <end position="229"/>
    </location>
</feature>
<dbReference type="PANTHER" id="PTHR11360:SF284">
    <property type="entry name" value="EG:103B4.3 PROTEIN-RELATED"/>
    <property type="match status" value="1"/>
</dbReference>
<dbReference type="Proteomes" id="UP000318405">
    <property type="component" value="Unassembled WGS sequence"/>
</dbReference>
<dbReference type="InterPro" id="IPR050327">
    <property type="entry name" value="Proton-linked_MCT"/>
</dbReference>
<protein>
    <submittedName>
        <fullName evidence="6">MFS transporter</fullName>
    </submittedName>
</protein>
<evidence type="ECO:0000256" key="2">
    <source>
        <dbReference type="ARBA" id="ARBA00022989"/>
    </source>
</evidence>
<feature type="transmembrane region" description="Helical" evidence="4">
    <location>
        <begin position="69"/>
        <end position="87"/>
    </location>
</feature>
<gene>
    <name evidence="6" type="ORF">FOZ76_20345</name>
</gene>
<dbReference type="AlphaFoldDB" id="A0A556ACZ8"/>
<feature type="transmembrane region" description="Helical" evidence="4">
    <location>
        <begin position="129"/>
        <end position="153"/>
    </location>
</feature>
<dbReference type="InterPro" id="IPR036259">
    <property type="entry name" value="MFS_trans_sf"/>
</dbReference>
<dbReference type="EMBL" id="VLTJ01000039">
    <property type="protein sequence ID" value="TSH90760.1"/>
    <property type="molecule type" value="Genomic_DNA"/>
</dbReference>
<feature type="transmembrane region" description="Helical" evidence="4">
    <location>
        <begin position="326"/>
        <end position="349"/>
    </location>
</feature>
<accession>A0A556ACZ8</accession>
<evidence type="ECO:0000313" key="6">
    <source>
        <dbReference type="EMBL" id="TSH90760.1"/>
    </source>
</evidence>
<evidence type="ECO:0000256" key="4">
    <source>
        <dbReference type="SAM" id="Phobius"/>
    </source>
</evidence>
<dbReference type="GO" id="GO:0022857">
    <property type="term" value="F:transmembrane transporter activity"/>
    <property type="evidence" value="ECO:0007669"/>
    <property type="project" value="InterPro"/>
</dbReference>
<dbReference type="OrthoDB" id="146345at2"/>
<keyword evidence="7" id="KW-1185">Reference proteome</keyword>
<evidence type="ECO:0000313" key="7">
    <source>
        <dbReference type="Proteomes" id="UP000318405"/>
    </source>
</evidence>
<evidence type="ECO:0000259" key="5">
    <source>
        <dbReference type="PROSITE" id="PS50850"/>
    </source>
</evidence>
<feature type="domain" description="Major facilitator superfamily (MFS) profile" evidence="5">
    <location>
        <begin position="1"/>
        <end position="385"/>
    </location>
</feature>
<dbReference type="InterPro" id="IPR011701">
    <property type="entry name" value="MFS"/>
</dbReference>
<evidence type="ECO:0000256" key="1">
    <source>
        <dbReference type="ARBA" id="ARBA00022692"/>
    </source>
</evidence>
<feature type="transmembrane region" description="Helical" evidence="4">
    <location>
        <begin position="294"/>
        <end position="314"/>
    </location>
</feature>
<name>A0A556ACZ8_9BURK</name>
<sequence>MRTLILGTIIVVFAMGIRATFGLFMQPLGLAHGWGRDVFSMAFAIQNIVWGVFAIVMGTVADRYGAGRAIAVAIACYAAGLLGLRFSSTEWQLYLTAGVLIGIGQAGTTFAVILPVVARAVPPASRSTAMGIASAGGSLGQFLIVPTGQFLIGTFDWSGALWALSMLVAMCLPLAYFLRGRPTAAADVRELSMGQAVRGALRDRSYHFLFWSYAVCGFHTAFITLHLPAYVVDRGLSGANGAFAIALVGLFNTFGSFWAGKLGGRYSKKRLLAWTYWARGLGILFLLSVPLTPLTLYVFAAWMGLFWLGTVPLTQGLIGDMFGLRFAATLSGMVFLGHQVGSFLGVWLGGRLYVATGSYDVVWWLGAALALVAGALCMPVREQPRVQPAAA</sequence>
<dbReference type="PROSITE" id="PS50850">
    <property type="entry name" value="MFS"/>
    <property type="match status" value="1"/>
</dbReference>
<dbReference type="Gene3D" id="1.20.1250.20">
    <property type="entry name" value="MFS general substrate transporter like domains"/>
    <property type="match status" value="2"/>
</dbReference>
<feature type="transmembrane region" description="Helical" evidence="4">
    <location>
        <begin position="38"/>
        <end position="57"/>
    </location>
</feature>
<keyword evidence="1 4" id="KW-0812">Transmembrane</keyword>
<comment type="caution">
    <text evidence="6">The sequence shown here is derived from an EMBL/GenBank/DDBJ whole genome shotgun (WGS) entry which is preliminary data.</text>
</comment>